<dbReference type="SMART" id="SM00487">
    <property type="entry name" value="DEXDc"/>
    <property type="match status" value="1"/>
</dbReference>
<evidence type="ECO:0000256" key="6">
    <source>
        <dbReference type="ARBA" id="ARBA00022840"/>
    </source>
</evidence>
<evidence type="ECO:0000259" key="10">
    <source>
        <dbReference type="PROSITE" id="PS51194"/>
    </source>
</evidence>
<dbReference type="EC" id="3.6.4.13" evidence="2"/>
<feature type="compositionally biased region" description="Polar residues" evidence="8">
    <location>
        <begin position="79"/>
        <end position="94"/>
    </location>
</feature>
<dbReference type="Pfam" id="PF21010">
    <property type="entry name" value="HA2_C"/>
    <property type="match status" value="1"/>
</dbReference>
<dbReference type="FunFam" id="3.40.50.300:FF:000637">
    <property type="entry name" value="ATP-dependent RNA helicase DHX37/DHR1"/>
    <property type="match status" value="1"/>
</dbReference>
<dbReference type="GO" id="GO:0005524">
    <property type="term" value="F:ATP binding"/>
    <property type="evidence" value="ECO:0007669"/>
    <property type="project" value="UniProtKB-KW"/>
</dbReference>
<evidence type="ECO:0000313" key="11">
    <source>
        <dbReference type="EMBL" id="VDL98740.1"/>
    </source>
</evidence>
<feature type="domain" description="Helicase C-terminal" evidence="10">
    <location>
        <begin position="602"/>
        <end position="789"/>
    </location>
</feature>
<name>A0A183T7A7_SCHSO</name>
<proteinExistence type="inferred from homology"/>
<feature type="compositionally biased region" description="Acidic residues" evidence="8">
    <location>
        <begin position="1195"/>
        <end position="1208"/>
    </location>
</feature>
<dbReference type="Gene3D" id="3.40.50.300">
    <property type="entry name" value="P-loop containing nucleotide triphosphate hydrolases"/>
    <property type="match status" value="3"/>
</dbReference>
<dbReference type="InterPro" id="IPR027417">
    <property type="entry name" value="P-loop_NTPase"/>
</dbReference>
<feature type="region of interest" description="Disordered" evidence="8">
    <location>
        <begin position="509"/>
        <end position="573"/>
    </location>
</feature>
<evidence type="ECO:0000259" key="9">
    <source>
        <dbReference type="PROSITE" id="PS51192"/>
    </source>
</evidence>
<evidence type="ECO:0000256" key="5">
    <source>
        <dbReference type="ARBA" id="ARBA00022806"/>
    </source>
</evidence>
<dbReference type="InterPro" id="IPR002464">
    <property type="entry name" value="DNA/RNA_helicase_DEAH_CS"/>
</dbReference>
<dbReference type="GO" id="GO:0000462">
    <property type="term" value="P:maturation of SSU-rRNA from tricistronic rRNA transcript (SSU-rRNA, 5.8S rRNA, LSU-rRNA)"/>
    <property type="evidence" value="ECO:0007669"/>
    <property type="project" value="TreeGrafter"/>
</dbReference>
<feature type="compositionally biased region" description="Low complexity" evidence="8">
    <location>
        <begin position="1213"/>
        <end position="1226"/>
    </location>
</feature>
<keyword evidence="3" id="KW-0547">Nucleotide-binding</keyword>
<keyword evidence="4" id="KW-0378">Hydrolase</keyword>
<dbReference type="InterPro" id="IPR003593">
    <property type="entry name" value="AAA+_ATPase"/>
</dbReference>
<gene>
    <name evidence="11" type="ORF">SSLN_LOCUS12355</name>
</gene>
<dbReference type="OrthoDB" id="10025033at2759"/>
<protein>
    <recommendedName>
        <fullName evidence="2">RNA helicase</fullName>
        <ecNumber evidence="2">3.6.4.13</ecNumber>
    </recommendedName>
</protein>
<keyword evidence="5" id="KW-0347">Helicase</keyword>
<dbReference type="PROSITE" id="PS51194">
    <property type="entry name" value="HELICASE_CTER"/>
    <property type="match status" value="1"/>
</dbReference>
<dbReference type="Gene3D" id="1.20.120.1080">
    <property type="match status" value="1"/>
</dbReference>
<dbReference type="GO" id="GO:0016787">
    <property type="term" value="F:hydrolase activity"/>
    <property type="evidence" value="ECO:0007669"/>
    <property type="project" value="UniProtKB-KW"/>
</dbReference>
<keyword evidence="12" id="KW-1185">Reference proteome</keyword>
<evidence type="ECO:0000256" key="8">
    <source>
        <dbReference type="SAM" id="MobiDB-lite"/>
    </source>
</evidence>
<dbReference type="SUPFAM" id="SSF52540">
    <property type="entry name" value="P-loop containing nucleoside triphosphate hydrolases"/>
    <property type="match status" value="1"/>
</dbReference>
<comment type="catalytic activity">
    <reaction evidence="7">
        <text>ATP + H2O = ADP + phosphate + H(+)</text>
        <dbReference type="Rhea" id="RHEA:13065"/>
        <dbReference type="ChEBI" id="CHEBI:15377"/>
        <dbReference type="ChEBI" id="CHEBI:15378"/>
        <dbReference type="ChEBI" id="CHEBI:30616"/>
        <dbReference type="ChEBI" id="CHEBI:43474"/>
        <dbReference type="ChEBI" id="CHEBI:456216"/>
        <dbReference type="EC" id="3.6.4.13"/>
    </reaction>
</comment>
<dbReference type="STRING" id="70667.A0A183T7A7"/>
<dbReference type="InterPro" id="IPR007502">
    <property type="entry name" value="Helicase-assoc_dom"/>
</dbReference>
<feature type="compositionally biased region" description="Polar residues" evidence="8">
    <location>
        <begin position="152"/>
        <end position="168"/>
    </location>
</feature>
<dbReference type="Proteomes" id="UP000275846">
    <property type="component" value="Unassembled WGS sequence"/>
</dbReference>
<dbReference type="CDD" id="cd18791">
    <property type="entry name" value="SF2_C_RHA"/>
    <property type="match status" value="1"/>
</dbReference>
<dbReference type="InterPro" id="IPR014001">
    <property type="entry name" value="Helicase_ATP-bd"/>
</dbReference>
<reference evidence="13" key="1">
    <citation type="submission" date="2016-06" db="UniProtKB">
        <authorList>
            <consortium name="WormBaseParasite"/>
        </authorList>
    </citation>
    <scope>IDENTIFICATION</scope>
</reference>
<feature type="region of interest" description="Disordered" evidence="8">
    <location>
        <begin position="886"/>
        <end position="913"/>
    </location>
</feature>
<accession>A0A183T7A7</accession>
<organism evidence="13">
    <name type="scientific">Schistocephalus solidus</name>
    <name type="common">Tapeworm</name>
    <dbReference type="NCBI Taxonomy" id="70667"/>
    <lineage>
        <taxon>Eukaryota</taxon>
        <taxon>Metazoa</taxon>
        <taxon>Spiralia</taxon>
        <taxon>Lophotrochozoa</taxon>
        <taxon>Platyhelminthes</taxon>
        <taxon>Cestoda</taxon>
        <taxon>Eucestoda</taxon>
        <taxon>Diphyllobothriidea</taxon>
        <taxon>Diphyllobothriidae</taxon>
        <taxon>Schistocephalus</taxon>
    </lineage>
</organism>
<evidence type="ECO:0000256" key="7">
    <source>
        <dbReference type="ARBA" id="ARBA00047984"/>
    </source>
</evidence>
<feature type="region of interest" description="Disordered" evidence="8">
    <location>
        <begin position="78"/>
        <end position="168"/>
    </location>
</feature>
<feature type="domain" description="Helicase ATP-binding" evidence="9">
    <location>
        <begin position="210"/>
        <end position="373"/>
    </location>
</feature>
<evidence type="ECO:0000256" key="2">
    <source>
        <dbReference type="ARBA" id="ARBA00012552"/>
    </source>
</evidence>
<comment type="similarity">
    <text evidence="1">Belongs to the DEAD box helicase family. DEAH subfamily.</text>
</comment>
<dbReference type="PANTHER" id="PTHR18934">
    <property type="entry name" value="ATP-DEPENDENT RNA HELICASE"/>
    <property type="match status" value="1"/>
</dbReference>
<dbReference type="PANTHER" id="PTHR18934:SF99">
    <property type="entry name" value="ATP-DEPENDENT RNA HELICASE DHX37-RELATED"/>
    <property type="match status" value="1"/>
</dbReference>
<dbReference type="GO" id="GO:0005730">
    <property type="term" value="C:nucleolus"/>
    <property type="evidence" value="ECO:0007669"/>
    <property type="project" value="TreeGrafter"/>
</dbReference>
<dbReference type="InterPro" id="IPR001650">
    <property type="entry name" value="Helicase_C-like"/>
</dbReference>
<dbReference type="GO" id="GO:0003724">
    <property type="term" value="F:RNA helicase activity"/>
    <property type="evidence" value="ECO:0007669"/>
    <property type="project" value="UniProtKB-EC"/>
</dbReference>
<dbReference type="WBParaSite" id="SSLN_0001281701-mRNA-1">
    <property type="protein sequence ID" value="SSLN_0001281701-mRNA-1"/>
    <property type="gene ID" value="SSLN_0001281701"/>
</dbReference>
<keyword evidence="6" id="KW-0067">ATP-binding</keyword>
<evidence type="ECO:0000313" key="12">
    <source>
        <dbReference type="Proteomes" id="UP000275846"/>
    </source>
</evidence>
<dbReference type="SMART" id="SM00847">
    <property type="entry name" value="HA2"/>
    <property type="match status" value="1"/>
</dbReference>
<dbReference type="Pfam" id="PF00271">
    <property type="entry name" value="Helicase_C"/>
    <property type="match status" value="1"/>
</dbReference>
<evidence type="ECO:0000256" key="1">
    <source>
        <dbReference type="ARBA" id="ARBA00008792"/>
    </source>
</evidence>
<evidence type="ECO:0000256" key="4">
    <source>
        <dbReference type="ARBA" id="ARBA00022801"/>
    </source>
</evidence>
<dbReference type="GO" id="GO:0003723">
    <property type="term" value="F:RNA binding"/>
    <property type="evidence" value="ECO:0007669"/>
    <property type="project" value="TreeGrafter"/>
</dbReference>
<dbReference type="InterPro" id="IPR056371">
    <property type="entry name" value="DHX37-like_C"/>
</dbReference>
<evidence type="ECO:0000256" key="3">
    <source>
        <dbReference type="ARBA" id="ARBA00022741"/>
    </source>
</evidence>
<dbReference type="PROSITE" id="PS51192">
    <property type="entry name" value="HELICASE_ATP_BIND_1"/>
    <property type="match status" value="1"/>
</dbReference>
<evidence type="ECO:0000313" key="13">
    <source>
        <dbReference type="WBParaSite" id="SSLN_0001281701-mRNA-1"/>
    </source>
</evidence>
<feature type="compositionally biased region" description="Acidic residues" evidence="8">
    <location>
        <begin position="886"/>
        <end position="895"/>
    </location>
</feature>
<feature type="region of interest" description="Disordered" evidence="8">
    <location>
        <begin position="597"/>
        <end position="636"/>
    </location>
</feature>
<dbReference type="SMART" id="SM00490">
    <property type="entry name" value="HELICc"/>
    <property type="match status" value="1"/>
</dbReference>
<sequence length="1394" mass="154817">MEKSIIDESAIEGITEGKYDDSNQLVLPGKKKPKERVKNVAAQPLRVLSKSKRKELQKQVAKKIKKLSRRELWDELETYTMQSSDTSTAGNLFSRNRKTERKTEKLITKPRLSTTQKWRQSDTSSEDASTDTDAFSSSEDVSKQEDSGVTEPRQTTEPEGVTSLASKNPENVSVADISRKKSNYVLVNRTPEIQSMRLALPILADESSIMEVISENDVAIICGATGCGKTTQIPQFLYEAGYTLNNYKIGITEPRRVAAISIEVSYHIRYEKNVSSKTQIKFMTDGILLQEVKKSFELADYSAIIIDEAHERSIYTDVLLGLLSLIVRLRRRNFEDASKPDSPLPLKLIIMSATLRVGDFADNRQLFPPPRKPADALKPATGEGALEAARPGAPPVIQVESRQYPVTCHFSKITPDDYLKAAFRKALAPYESSLEHWSLDSKASAPTIVSFTSKIHNWQGLTPDCSLVKVVALHRDSPPGGILVFLTGQREVKTLCSWLTHCFPPHSSAGDTVPVSVEKRTSTAKKRRARKKAEQEATEDSLRPKQAKVVALPTTESEEDEAMAAVAREKETVTPRSRFDLDNFDIIPADEESELGLRTGNSLSNRSRKVAPSTNDNPKGASAESVQSSSEDEEVDLEDALDAEILEQLGADRKSTPAAPIHALPLYSLLPAEQQKLVFEPPPDGHRLVVVATNVAETSLTIPNIRFVVDTGKVKSKVYDPVTGASCFKIVWVSQASAEQRAGRAGRIGPGHCYRLFSSRVFTDMEPHGLPDILTRPIDEVVLLLKSYLGTIPLSRFPLPTAPSPTVVEAAERRLIALEALEEKHVNSEPVRVITRAGRWMARLPLPVRLARMLLFANQHDLMPYAVILVAALSFSDFFLPEPVEEQQNEAEEESQENRNMVDAKRRRRQKTEAERIMDQRTTFQQQFVKTSGRPVVITLSVGMLPVTAVSSPINVTRYIGFSYGTCYFQQGDLLLGDLAVLLGSVCCLERYWAQLAGILPMEDTRLGHLVSTNRVARLNPESTMRQLAQNCGIRWKAYVEIRQLRRQLTDILNANVPDLNLTVDPSLPKPTPAQVESLRQLFLVGSACHLATKFDVPVEGLPTKDRRRLRYAYKVPGFSGPVYIDPASPLARENCSFVAYAELHTSAKPFLRYVCAIAPCWIPFLTPQSYRVEGLSVMEPTAVDAPTQPRPPPAEEEQKEEVDEDGDEKPKPASAPTTAASLSPPHYDPQQDVVVAFAKRVYFVGADLVSTSTTSAVGDLESSFELPAHHVPVPLNGSPAVSVLGAHESLVWSVRWFARALLEGAVFPSLKEWLPRRLKSSTPTRMMTLSWGLVRTEVRGVVSKLLAKKVSSRRALEACLQEDPQFLLKELTPWIQDEHRSSFQTKWPPLLSK</sequence>
<feature type="region of interest" description="Disordered" evidence="8">
    <location>
        <begin position="1182"/>
        <end position="1227"/>
    </location>
</feature>
<feature type="compositionally biased region" description="Basic residues" evidence="8">
    <location>
        <begin position="522"/>
        <end position="531"/>
    </location>
</feature>
<feature type="compositionally biased region" description="Basic and acidic residues" evidence="8">
    <location>
        <begin position="532"/>
        <end position="543"/>
    </location>
</feature>
<dbReference type="Pfam" id="PF23362">
    <property type="entry name" value="DHX37_C"/>
    <property type="match status" value="1"/>
</dbReference>
<dbReference type="EMBL" id="UYSU01037203">
    <property type="protein sequence ID" value="VDL98740.1"/>
    <property type="molecule type" value="Genomic_DNA"/>
</dbReference>
<dbReference type="SMART" id="SM00382">
    <property type="entry name" value="AAA"/>
    <property type="match status" value="1"/>
</dbReference>
<dbReference type="PROSITE" id="PS00690">
    <property type="entry name" value="DEAH_ATP_HELICASE"/>
    <property type="match status" value="1"/>
</dbReference>
<reference evidence="11 12" key="2">
    <citation type="submission" date="2018-11" db="EMBL/GenBank/DDBJ databases">
        <authorList>
            <consortium name="Pathogen Informatics"/>
        </authorList>
    </citation>
    <scope>NUCLEOTIDE SEQUENCE [LARGE SCALE GENOMIC DNA]</scope>
    <source>
        <strain evidence="11 12">NST_G2</strain>
    </source>
</reference>